<evidence type="ECO:0000256" key="12">
    <source>
        <dbReference type="PIRSR" id="PIRSR600823-5"/>
    </source>
</evidence>
<evidence type="ECO:0000256" key="3">
    <source>
        <dbReference type="ARBA" id="ARBA00012313"/>
    </source>
</evidence>
<comment type="caution">
    <text evidence="15">The sequence shown here is derived from an EMBL/GenBank/DDBJ whole genome shotgun (WGS) entry which is preliminary data.</text>
</comment>
<comment type="catalytic activity">
    <reaction evidence="1">
        <text>2 a phenolic donor + H2O2 = 2 a phenolic radical donor + 2 H2O</text>
        <dbReference type="Rhea" id="RHEA:56136"/>
        <dbReference type="ChEBI" id="CHEBI:15377"/>
        <dbReference type="ChEBI" id="CHEBI:16240"/>
        <dbReference type="ChEBI" id="CHEBI:139520"/>
        <dbReference type="ChEBI" id="CHEBI:139521"/>
        <dbReference type="EC" id="1.11.1.7"/>
    </reaction>
</comment>
<dbReference type="Pfam" id="PF00141">
    <property type="entry name" value="peroxidase"/>
    <property type="match status" value="1"/>
</dbReference>
<keyword evidence="4" id="KW-0575">Peroxidase</keyword>
<reference evidence="15" key="2">
    <citation type="submission" date="2023-06" db="EMBL/GenBank/DDBJ databases">
        <authorList>
            <person name="Swenson N.G."/>
            <person name="Wegrzyn J.L."/>
            <person name="Mcevoy S.L."/>
        </authorList>
    </citation>
    <scope>NUCLEOTIDE SEQUENCE</scope>
    <source>
        <strain evidence="15">NS2018</strain>
        <tissue evidence="15">Leaf</tissue>
    </source>
</reference>
<dbReference type="EMBL" id="JAUESC010000004">
    <property type="protein sequence ID" value="KAK0597337.1"/>
    <property type="molecule type" value="Genomic_DNA"/>
</dbReference>
<accession>A0AA39SNJ1</accession>
<name>A0AA39SNJ1_ACESA</name>
<dbReference type="EC" id="1.11.1.7" evidence="3"/>
<dbReference type="FunFam" id="1.10.420.10:FF:000001">
    <property type="entry name" value="Peroxidase"/>
    <property type="match status" value="1"/>
</dbReference>
<evidence type="ECO:0000256" key="2">
    <source>
        <dbReference type="ARBA" id="ARBA00002322"/>
    </source>
</evidence>
<evidence type="ECO:0000256" key="5">
    <source>
        <dbReference type="ARBA" id="ARBA00022617"/>
    </source>
</evidence>
<evidence type="ECO:0000256" key="1">
    <source>
        <dbReference type="ARBA" id="ARBA00000189"/>
    </source>
</evidence>
<dbReference type="InterPro" id="IPR000823">
    <property type="entry name" value="Peroxidase_pln"/>
</dbReference>
<reference evidence="15" key="1">
    <citation type="journal article" date="2022" name="Plant J.">
        <title>Strategies of tolerance reflected in two North American maple genomes.</title>
        <authorList>
            <person name="McEvoy S.L."/>
            <person name="Sezen U.U."/>
            <person name="Trouern-Trend A."/>
            <person name="McMahon S.M."/>
            <person name="Schaberg P.G."/>
            <person name="Yang J."/>
            <person name="Wegrzyn J.L."/>
            <person name="Swenson N.G."/>
        </authorList>
    </citation>
    <scope>NUCLEOTIDE SEQUENCE</scope>
    <source>
        <strain evidence="15">NS2018</strain>
    </source>
</reference>
<feature type="binding site" evidence="11">
    <location>
        <position position="215"/>
    </location>
    <ligand>
        <name>Ca(2+)</name>
        <dbReference type="ChEBI" id="CHEBI:29108"/>
        <label>1</label>
    </ligand>
</feature>
<feature type="disulfide bond" evidence="12">
    <location>
        <begin position="247"/>
        <end position="442"/>
    </location>
</feature>
<keyword evidence="9 12" id="KW-1015">Disulfide bond</keyword>
<gene>
    <name evidence="15" type="ORF">LWI29_024221</name>
</gene>
<dbReference type="SUPFAM" id="SSF48113">
    <property type="entry name" value="Heme-dependent peroxidases"/>
    <property type="match status" value="1"/>
</dbReference>
<evidence type="ECO:0000256" key="8">
    <source>
        <dbReference type="ARBA" id="ARBA00023004"/>
    </source>
</evidence>
<evidence type="ECO:0000313" key="16">
    <source>
        <dbReference type="Proteomes" id="UP001168877"/>
    </source>
</evidence>
<comment type="cofactor">
    <cofactor evidence="11">
        <name>Ca(2+)</name>
        <dbReference type="ChEBI" id="CHEBI:29108"/>
    </cofactor>
    <text evidence="11">Binds 2 calcium ions per subunit.</text>
</comment>
<comment type="function">
    <text evidence="2">Removal of H(2)O(2), oxidation of toxic reductants, biosynthesis and degradation of lignin, suberization, auxin catabolism, response to environmental stresses such as wounding, pathogen attack and oxidative stress. These functions might be dependent on each isozyme/isoform in each plant tissue.</text>
</comment>
<dbReference type="PANTHER" id="PTHR31517">
    <property type="match status" value="1"/>
</dbReference>
<feature type="binding site" evidence="11">
    <location>
        <position position="201"/>
    </location>
    <ligand>
        <name>Ca(2+)</name>
        <dbReference type="ChEBI" id="CHEBI:29108"/>
        <label>1</label>
    </ligand>
</feature>
<sequence>MKFAEMSGISQMEVLCNPSQTCLKGKRGNAVTIQTVKSKENGLWILQDNCTNSYESMVVYAPVDITGIPSSLSPPPASPAAAASTFLDRFWWDRNSKKTLGFADGFGNFKLNNVTDFELSFLGHEPGTSSSSSSSPVLGMCVQADDLHSHRLVVCSADHSALHGFHGPDGGRHEKEGFWGVKLGFEKRERGVVPWRNWGCDGSILLGNSNGLTTETISYKNFGIHKLEVINEIKSSLETMCPETVSCADIIQLAAREAVSLTGGPYMEVLTGRRDTVSTSTKRADYQLPTADISVDKFIKIFKKKNISLEDGVALMGSHSLGISHCRNFEGRLWPLPDPTLSPPFARMLQLICIDPTLSDVAFAQNDATIFSFDNQYFIDILRGRGLLRIDSEIARDPRTQQYVYNFGQDTQKFFDRFSSGFLKSSEYKVLVGEKGEIRRDCRFRNS</sequence>
<feature type="binding site" evidence="11">
    <location>
        <position position="203"/>
    </location>
    <ligand>
        <name>Ca(2+)</name>
        <dbReference type="ChEBI" id="CHEBI:29108"/>
        <label>1</label>
    </ligand>
</feature>
<evidence type="ECO:0000313" key="15">
    <source>
        <dbReference type="EMBL" id="KAK0597337.1"/>
    </source>
</evidence>
<evidence type="ECO:0000259" key="14">
    <source>
        <dbReference type="PROSITE" id="PS50873"/>
    </source>
</evidence>
<comment type="cofactor">
    <cofactor evidence="11">
        <name>heme b</name>
        <dbReference type="ChEBI" id="CHEBI:60344"/>
    </cofactor>
    <text evidence="11">Binds 1 heme b (iron(II)-protoporphyrin IX) group per subunit.</text>
</comment>
<dbReference type="InterPro" id="IPR010255">
    <property type="entry name" value="Haem_peroxidase_sf"/>
</dbReference>
<proteinExistence type="inferred from homology"/>
<dbReference type="PRINTS" id="PR00458">
    <property type="entry name" value="PEROXIDASE"/>
</dbReference>
<evidence type="ECO:0000256" key="10">
    <source>
        <dbReference type="PIRSR" id="PIRSR600823-2"/>
    </source>
</evidence>
<feature type="domain" description="Plant heme peroxidase family profile" evidence="14">
    <location>
        <begin position="199"/>
        <end position="446"/>
    </location>
</feature>
<comment type="similarity">
    <text evidence="13">Belongs to the peroxidase family.</text>
</comment>
<keyword evidence="7" id="KW-0560">Oxidoreductase</keyword>
<dbReference type="PROSITE" id="PS50873">
    <property type="entry name" value="PEROXIDASE_4"/>
    <property type="match status" value="1"/>
</dbReference>
<keyword evidence="11" id="KW-0106">Calcium</keyword>
<keyword evidence="5" id="KW-0349">Heme</keyword>
<keyword evidence="8 11" id="KW-0408">Iron</keyword>
<feature type="binding site" description="axial binding residue" evidence="11">
    <location>
        <position position="319"/>
    </location>
    <ligand>
        <name>heme b</name>
        <dbReference type="ChEBI" id="CHEBI:60344"/>
    </ligand>
    <ligandPart>
        <name>Fe</name>
        <dbReference type="ChEBI" id="CHEBI:18248"/>
    </ligandPart>
</feature>
<feature type="binding site" evidence="10">
    <location>
        <position position="289"/>
    </location>
    <ligand>
        <name>substrate</name>
    </ligand>
</feature>
<feature type="binding site" evidence="11">
    <location>
        <position position="369"/>
    </location>
    <ligand>
        <name>Ca(2+)</name>
        <dbReference type="ChEBI" id="CHEBI:29108"/>
        <label>2</label>
    </ligand>
</feature>
<keyword evidence="16" id="KW-1185">Reference proteome</keyword>
<dbReference type="PRINTS" id="PR00461">
    <property type="entry name" value="PLPEROXIDASE"/>
</dbReference>
<dbReference type="GO" id="GO:0140825">
    <property type="term" value="F:lactoperoxidase activity"/>
    <property type="evidence" value="ECO:0007669"/>
    <property type="project" value="UniProtKB-EC"/>
</dbReference>
<evidence type="ECO:0000256" key="9">
    <source>
        <dbReference type="ARBA" id="ARBA00023157"/>
    </source>
</evidence>
<evidence type="ECO:0000256" key="6">
    <source>
        <dbReference type="ARBA" id="ARBA00022723"/>
    </source>
</evidence>
<dbReference type="GO" id="GO:0006979">
    <property type="term" value="P:response to oxidative stress"/>
    <property type="evidence" value="ECO:0007669"/>
    <property type="project" value="InterPro"/>
</dbReference>
<dbReference type="Proteomes" id="UP001168877">
    <property type="component" value="Unassembled WGS sequence"/>
</dbReference>
<evidence type="ECO:0000256" key="4">
    <source>
        <dbReference type="ARBA" id="ARBA00022559"/>
    </source>
</evidence>
<dbReference type="GO" id="GO:0046872">
    <property type="term" value="F:metal ion binding"/>
    <property type="evidence" value="ECO:0007669"/>
    <property type="project" value="UniProtKB-KW"/>
</dbReference>
<keyword evidence="6 11" id="KW-0479">Metal-binding</keyword>
<feature type="disulfide bond" evidence="12">
    <location>
        <begin position="326"/>
        <end position="353"/>
    </location>
</feature>
<evidence type="ECO:0000256" key="13">
    <source>
        <dbReference type="RuleBase" id="RU004241"/>
    </source>
</evidence>
<organism evidence="15 16">
    <name type="scientific">Acer saccharum</name>
    <name type="common">Sugar maple</name>
    <dbReference type="NCBI Taxonomy" id="4024"/>
    <lineage>
        <taxon>Eukaryota</taxon>
        <taxon>Viridiplantae</taxon>
        <taxon>Streptophyta</taxon>
        <taxon>Embryophyta</taxon>
        <taxon>Tracheophyta</taxon>
        <taxon>Spermatophyta</taxon>
        <taxon>Magnoliopsida</taxon>
        <taxon>eudicotyledons</taxon>
        <taxon>Gunneridae</taxon>
        <taxon>Pentapetalae</taxon>
        <taxon>rosids</taxon>
        <taxon>malvids</taxon>
        <taxon>Sapindales</taxon>
        <taxon>Sapindaceae</taxon>
        <taxon>Hippocastanoideae</taxon>
        <taxon>Acereae</taxon>
        <taxon>Acer</taxon>
    </lineage>
</organism>
<dbReference type="PANTHER" id="PTHR31517:SF81">
    <property type="entry name" value="PEROXIDASE"/>
    <property type="match status" value="1"/>
</dbReference>
<evidence type="ECO:0000256" key="11">
    <source>
        <dbReference type="PIRSR" id="PIRSR600823-3"/>
    </source>
</evidence>
<dbReference type="GO" id="GO:0020037">
    <property type="term" value="F:heme binding"/>
    <property type="evidence" value="ECO:0007669"/>
    <property type="project" value="InterPro"/>
</dbReference>
<feature type="binding site" evidence="11">
    <location>
        <position position="374"/>
    </location>
    <ligand>
        <name>Ca(2+)</name>
        <dbReference type="ChEBI" id="CHEBI:29108"/>
        <label>2</label>
    </ligand>
</feature>
<dbReference type="Gene3D" id="1.10.420.10">
    <property type="entry name" value="Peroxidase, domain 2"/>
    <property type="match status" value="1"/>
</dbReference>
<dbReference type="InterPro" id="IPR002016">
    <property type="entry name" value="Haem_peroxidase"/>
</dbReference>
<protein>
    <recommendedName>
        <fullName evidence="3">peroxidase</fullName>
        <ecNumber evidence="3">1.11.1.7</ecNumber>
    </recommendedName>
</protein>
<feature type="binding site" evidence="11">
    <location>
        <position position="199"/>
    </location>
    <ligand>
        <name>Ca(2+)</name>
        <dbReference type="ChEBI" id="CHEBI:29108"/>
        <label>1</label>
    </ligand>
</feature>
<dbReference type="Pfam" id="PF25797">
    <property type="entry name" value="PDF2_C"/>
    <property type="match status" value="1"/>
</dbReference>
<dbReference type="InterPro" id="IPR057993">
    <property type="entry name" value="HD-Zip_IV_C"/>
</dbReference>
<evidence type="ECO:0000256" key="7">
    <source>
        <dbReference type="ARBA" id="ARBA00023002"/>
    </source>
</evidence>
<dbReference type="AlphaFoldDB" id="A0AA39SNJ1"/>
<dbReference type="Gene3D" id="1.10.520.10">
    <property type="match status" value="1"/>
</dbReference>